<comment type="caution">
    <text evidence="2">The sequence shown here is derived from an EMBL/GenBank/DDBJ whole genome shotgun (WGS) entry which is preliminary data.</text>
</comment>
<keyword evidence="3" id="KW-1185">Reference proteome</keyword>
<organism evidence="2 3">
    <name type="scientific">Gossypium australe</name>
    <dbReference type="NCBI Taxonomy" id="47621"/>
    <lineage>
        <taxon>Eukaryota</taxon>
        <taxon>Viridiplantae</taxon>
        <taxon>Streptophyta</taxon>
        <taxon>Embryophyta</taxon>
        <taxon>Tracheophyta</taxon>
        <taxon>Spermatophyta</taxon>
        <taxon>Magnoliopsida</taxon>
        <taxon>eudicotyledons</taxon>
        <taxon>Gunneridae</taxon>
        <taxon>Pentapetalae</taxon>
        <taxon>rosids</taxon>
        <taxon>malvids</taxon>
        <taxon>Malvales</taxon>
        <taxon>Malvaceae</taxon>
        <taxon>Malvoideae</taxon>
        <taxon>Gossypium</taxon>
    </lineage>
</organism>
<accession>A0A5B6WZV9</accession>
<dbReference type="Proteomes" id="UP000325315">
    <property type="component" value="Unassembled WGS sequence"/>
</dbReference>
<dbReference type="Pfam" id="PF03732">
    <property type="entry name" value="Retrotrans_gag"/>
    <property type="match status" value="1"/>
</dbReference>
<reference evidence="2" key="1">
    <citation type="submission" date="2019-08" db="EMBL/GenBank/DDBJ databases">
        <authorList>
            <person name="Liu F."/>
        </authorList>
    </citation>
    <scope>NUCLEOTIDE SEQUENCE [LARGE SCALE GENOMIC DNA]</scope>
    <source>
        <strain evidence="2">PA1801</strain>
        <tissue evidence="2">Leaf</tissue>
    </source>
</reference>
<dbReference type="InterPro" id="IPR005162">
    <property type="entry name" value="Retrotrans_gag_dom"/>
</dbReference>
<evidence type="ECO:0000313" key="3">
    <source>
        <dbReference type="Proteomes" id="UP000325315"/>
    </source>
</evidence>
<dbReference type="AlphaFoldDB" id="A0A5B6WZV9"/>
<name>A0A5B6WZV9_9ROSI</name>
<feature type="domain" description="Retrotransposon gag" evidence="1">
    <location>
        <begin position="23"/>
        <end position="74"/>
    </location>
</feature>
<dbReference type="PANTHER" id="PTHR34482:SF36">
    <property type="entry name" value="RETROTRANSPOSON GAG DOMAIN-CONTAINING PROTEIN"/>
    <property type="match status" value="1"/>
</dbReference>
<dbReference type="EMBL" id="SMMG02000001">
    <property type="protein sequence ID" value="KAA3486956.1"/>
    <property type="molecule type" value="Genomic_DNA"/>
</dbReference>
<dbReference type="OrthoDB" id="2272416at2759"/>
<evidence type="ECO:0000259" key="1">
    <source>
        <dbReference type="Pfam" id="PF03732"/>
    </source>
</evidence>
<proteinExistence type="predicted"/>
<sequence length="111" mass="12944">MELSCLGVSQESPLIVNIWGASYVDARRREFLNLTQGDRSVVEYEAKFLRLSRYARGIVASEYERCIHFEDGLRDNLRVLITPQREREFAVLVEKAKIVGDVKRVERQNRD</sequence>
<dbReference type="PANTHER" id="PTHR34482">
    <property type="entry name" value="DNA DAMAGE-INDUCIBLE PROTEIN 1-LIKE"/>
    <property type="match status" value="1"/>
</dbReference>
<evidence type="ECO:0000313" key="2">
    <source>
        <dbReference type="EMBL" id="KAA3486956.1"/>
    </source>
</evidence>
<gene>
    <name evidence="2" type="ORF">EPI10_030814</name>
</gene>
<protein>
    <submittedName>
        <fullName evidence="2">1-phosphatidylinositol-4,5-bisphosphate phosphodiesterase beta-2</fullName>
    </submittedName>
</protein>